<evidence type="ECO:0000256" key="9">
    <source>
        <dbReference type="ARBA" id="ARBA00023242"/>
    </source>
</evidence>
<dbReference type="EMBL" id="HBUF01050963">
    <property type="protein sequence ID" value="CAG6621755.1"/>
    <property type="molecule type" value="Transcribed_RNA"/>
</dbReference>
<evidence type="ECO:0000256" key="8">
    <source>
        <dbReference type="ARBA" id="ARBA00023163"/>
    </source>
</evidence>
<keyword evidence="6 11" id="KW-0805">Transcription regulation</keyword>
<dbReference type="SUPFAM" id="SSF101908">
    <property type="entry name" value="Putative isomerase YbhE"/>
    <property type="match status" value="1"/>
</dbReference>
<organism evidence="15">
    <name type="scientific">Cacopsylla melanoneura</name>
    <dbReference type="NCBI Taxonomy" id="428564"/>
    <lineage>
        <taxon>Eukaryota</taxon>
        <taxon>Metazoa</taxon>
        <taxon>Ecdysozoa</taxon>
        <taxon>Arthropoda</taxon>
        <taxon>Hexapoda</taxon>
        <taxon>Insecta</taxon>
        <taxon>Pterygota</taxon>
        <taxon>Neoptera</taxon>
        <taxon>Paraneoptera</taxon>
        <taxon>Hemiptera</taxon>
        <taxon>Sternorrhyncha</taxon>
        <taxon>Psylloidea</taxon>
        <taxon>Psyllidae</taxon>
        <taxon>Psyllinae</taxon>
        <taxon>Cacopsylla</taxon>
    </lineage>
</organism>
<accession>A0A8D8M3W4</accession>
<comment type="similarity">
    <text evidence="2 11">Belongs to the Mediator complex subunit 16 family.</text>
</comment>
<keyword evidence="8 11" id="KW-0804">Transcription</keyword>
<keyword evidence="7 11" id="KW-0010">Activator</keyword>
<name>A0A8D8M3W4_9HEMI</name>
<dbReference type="GO" id="GO:0045893">
    <property type="term" value="P:positive regulation of DNA-templated transcription"/>
    <property type="evidence" value="ECO:0007669"/>
    <property type="project" value="TreeGrafter"/>
</dbReference>
<dbReference type="Pfam" id="PF20719">
    <property type="entry name" value="Med16_C"/>
    <property type="match status" value="1"/>
</dbReference>
<evidence type="ECO:0000259" key="12">
    <source>
        <dbReference type="Pfam" id="PF11635"/>
    </source>
</evidence>
<dbReference type="Pfam" id="PF11635">
    <property type="entry name" value="Med16_N"/>
    <property type="match status" value="1"/>
</dbReference>
<evidence type="ECO:0000256" key="1">
    <source>
        <dbReference type="ARBA" id="ARBA00004123"/>
    </source>
</evidence>
<evidence type="ECO:0000256" key="2">
    <source>
        <dbReference type="ARBA" id="ARBA00006543"/>
    </source>
</evidence>
<gene>
    <name evidence="11" type="primary">MED16</name>
</gene>
<evidence type="ECO:0000256" key="11">
    <source>
        <dbReference type="RuleBase" id="RU364149"/>
    </source>
</evidence>
<reference evidence="15" key="1">
    <citation type="submission" date="2021-05" db="EMBL/GenBank/DDBJ databases">
        <authorList>
            <person name="Alioto T."/>
            <person name="Alioto T."/>
            <person name="Gomez Garrido J."/>
        </authorList>
    </citation>
    <scope>NUCLEOTIDE SEQUENCE</scope>
</reference>
<evidence type="ECO:0000313" key="15">
    <source>
        <dbReference type="EMBL" id="CAG6621755.1"/>
    </source>
</evidence>
<sequence>MDLVYGVSRKSSSRSQHENEWLIEDNCLITISTKNTVVWTTRTEINDVTNTTWASHVYVADLNVPWQYHKVMSSKWTVTTLEWNIYASYILIGDCSGTVSIYCMNDHMFNDWVLLGSTTFEAEHILGGAFFHSGNKLCLMTEKKDTVSYYEKFNYLRFAPSVRQKGGCSLEGCIVISKTGLIGVIVLSKTSHNNTTLLTTSESLAVSRYEITSVDICYGKNGHFLIATSCQDTQMPIKCYEVSTKKTMDDKIVATAQALPSFYLKVIHTSKQVYKVARVRFIVREDADSLIVAANGETNSVIEVWKLVENAYPVNSVFKKPGGLLSGGLIGLPTPPPPPVDPAGLKTITWRLQNSYAYEAKVLSVTTSKLCVSNSLPPQAHIIVAYSNGNLTCFLKDSLKQLGFTSVNNMIWAKLDNMKRSRMSVTLSCIDLSWLGNVLACIDRKGQFFLYKMINVAELNGPMTVPNAVTQLEYCLLTGYDPWDILISLRPNMLEAVCDKFTDNFQRQVTAVQQLEYNSFLQMKINLIKIMPSGNSKSIDLTYLSMLNSIATAFKSLLRPSDLASPDKGPAESLAAAIADPTLTDVDKVLLNLGAKEFTVEPSTLQSLQQLIQWIANLALNIVGRYAEHKKNNHYDIMSDSSVLNTLRELIVIIRIWGLLRSSCLPVFICCFDSLDVLATLYKLLSRMVHNKDVAMTTGLDESLVDECVVLQNQVVIPSLTTLYENVGDVANPLFYQTFAPLCMEYGSDPVSSYSEDSLLSSSSSRHQYTDIIRHVFLGRHPPLTKSCTRCGGRTQVLSIPRTAAVRSWEGRWVEACRCGGAWKLARPSTGQTTE</sequence>
<feature type="domain" description="Mediator of RNA polymerase II transcription subunit 16 central helical bridge" evidence="13">
    <location>
        <begin position="472"/>
        <end position="657"/>
    </location>
</feature>
<keyword evidence="5" id="KW-0677">Repeat</keyword>
<comment type="subcellular location">
    <subcellularLocation>
        <location evidence="1 11">Nucleus</location>
    </subcellularLocation>
</comment>
<evidence type="ECO:0000256" key="7">
    <source>
        <dbReference type="ARBA" id="ARBA00023159"/>
    </source>
</evidence>
<evidence type="ECO:0000259" key="14">
    <source>
        <dbReference type="Pfam" id="PF20719"/>
    </source>
</evidence>
<evidence type="ECO:0000256" key="3">
    <source>
        <dbReference type="ARBA" id="ARBA00019614"/>
    </source>
</evidence>
<feature type="domain" description="Mediator complex subunit Med16 N-terminal" evidence="12">
    <location>
        <begin position="121"/>
        <end position="405"/>
    </location>
</feature>
<dbReference type="PANTHER" id="PTHR13224:SF6">
    <property type="entry name" value="MEDIATOR OF RNA POLYMERASE II TRANSCRIPTION SUBUNIT 16"/>
    <property type="match status" value="1"/>
</dbReference>
<evidence type="ECO:0000256" key="6">
    <source>
        <dbReference type="ARBA" id="ARBA00023015"/>
    </source>
</evidence>
<dbReference type="PANTHER" id="PTHR13224">
    <property type="entry name" value="THYROID HORMONE RECEPTOR-ASSOCIATED PROTEIN-RELATED"/>
    <property type="match status" value="1"/>
</dbReference>
<evidence type="ECO:0000259" key="13">
    <source>
        <dbReference type="Pfam" id="PF20718"/>
    </source>
</evidence>
<comment type="function">
    <text evidence="11">Component of the Mediator complex, a coactivator involved in the regulated transcription of nearly all RNA polymerase II-dependent genes. Mediator functions as a bridge to convey information from gene-specific regulatory proteins to the basal RNA polymerase II transcription machinery. Mediator is recruited to promoters by direct interactions with regulatory proteins and serves as a scaffold for the assembly of a functional preinitiation complex with RNA polymerase II and the general transcription factors.</text>
</comment>
<evidence type="ECO:0000256" key="4">
    <source>
        <dbReference type="ARBA" id="ARBA00022574"/>
    </source>
</evidence>
<dbReference type="InterPro" id="IPR048339">
    <property type="entry name" value="Mediator_Med16_C"/>
</dbReference>
<evidence type="ECO:0000256" key="10">
    <source>
        <dbReference type="ARBA" id="ARBA00032015"/>
    </source>
</evidence>
<comment type="subunit">
    <text evidence="11">Component of the Mediator complex.</text>
</comment>
<keyword evidence="4" id="KW-0853">WD repeat</keyword>
<dbReference type="InterPro" id="IPR048616">
    <property type="entry name" value="MED16_bridge"/>
</dbReference>
<dbReference type="GO" id="GO:0016592">
    <property type="term" value="C:mediator complex"/>
    <property type="evidence" value="ECO:0007669"/>
    <property type="project" value="InterPro"/>
</dbReference>
<dbReference type="InterPro" id="IPR048338">
    <property type="entry name" value="Mediator_Med16"/>
</dbReference>
<protein>
    <recommendedName>
        <fullName evidence="3 11">Mediator of RNA polymerase II transcription subunit 16</fullName>
    </recommendedName>
    <alternativeName>
        <fullName evidence="10 11">Mediator complex subunit 16</fullName>
    </alternativeName>
</protein>
<proteinExistence type="inferred from homology"/>
<feature type="domain" description="Mediator complex subunit 16 C-terminal" evidence="14">
    <location>
        <begin position="763"/>
        <end position="824"/>
    </location>
</feature>
<evidence type="ECO:0000256" key="5">
    <source>
        <dbReference type="ARBA" id="ARBA00022737"/>
    </source>
</evidence>
<dbReference type="Pfam" id="PF20718">
    <property type="entry name" value="Med16_bridge"/>
    <property type="match status" value="1"/>
</dbReference>
<dbReference type="InterPro" id="IPR021665">
    <property type="entry name" value="Mediator_Med16_N"/>
</dbReference>
<dbReference type="AlphaFoldDB" id="A0A8D8M3W4"/>
<keyword evidence="9 11" id="KW-0539">Nucleus</keyword>